<evidence type="ECO:0000259" key="5">
    <source>
        <dbReference type="Pfam" id="PF13439"/>
    </source>
</evidence>
<dbReference type="GO" id="GO:0016757">
    <property type="term" value="F:glycosyltransferase activity"/>
    <property type="evidence" value="ECO:0007669"/>
    <property type="project" value="UniProtKB-KW"/>
</dbReference>
<sequence>MPAPLRRLARRAMSVVDSDGRSAGPSENWSQPLIAGRDGADLQALPRTIAPTAVAESVAASTATVRCVVAIEVLDVGGMDEMAAFLGRRLPEFGIQTTVVYHSGQQEGSTGEVGRLVRALTDAGVDLQRLKPETAQDFLATHRPDVISAHGAPGWLLDAAVAVGVPWVETLHGMHHFLHRDSWAPEQERSKGIAAQIAVSEMVRRQYLACVPTFPADRLVTIPNGVDEHRITTVDRAAARAALGLRDEVLLLSLARFGLQKNTYGLLSAFAKAARPDTHLLIAGRADDRLYYEQVRHYADSLPCADRIHLRGHCSNPTALLAAADVFVLDSFFEGWSLASMEALVTGLPVVMTDVGGAREQLDGPGRGVLVANPAGDAERLDWDIISDLRFRPQPNEDELVKALSTVLDGVPGFAARREQLAAESRAAFPATLCLQRHAEVLRAVARKEPLPHFISV</sequence>
<dbReference type="PANTHER" id="PTHR12526:SF636">
    <property type="entry name" value="BLL3647 PROTEIN"/>
    <property type="match status" value="1"/>
</dbReference>
<comment type="caution">
    <text evidence="6">The sequence shown here is derived from an EMBL/GenBank/DDBJ whole genome shotgun (WGS) entry which is preliminary data.</text>
</comment>
<dbReference type="InterPro" id="IPR001296">
    <property type="entry name" value="Glyco_trans_1"/>
</dbReference>
<dbReference type="CDD" id="cd03801">
    <property type="entry name" value="GT4_PimA-like"/>
    <property type="match status" value="1"/>
</dbReference>
<reference evidence="6" key="1">
    <citation type="submission" date="2021-01" db="EMBL/GenBank/DDBJ databases">
        <title>Whole genome shotgun sequence of Rhizocola hellebori NBRC 109834.</title>
        <authorList>
            <person name="Komaki H."/>
            <person name="Tamura T."/>
        </authorList>
    </citation>
    <scope>NUCLEOTIDE SEQUENCE</scope>
    <source>
        <strain evidence="6">NBRC 109834</strain>
    </source>
</reference>
<dbReference type="PANTHER" id="PTHR12526">
    <property type="entry name" value="GLYCOSYLTRANSFERASE"/>
    <property type="match status" value="1"/>
</dbReference>
<dbReference type="EMBL" id="BONY01000115">
    <property type="protein sequence ID" value="GIH11009.1"/>
    <property type="molecule type" value="Genomic_DNA"/>
</dbReference>
<feature type="region of interest" description="Disordered" evidence="3">
    <location>
        <begin position="14"/>
        <end position="33"/>
    </location>
</feature>
<dbReference type="Pfam" id="PF13439">
    <property type="entry name" value="Glyco_transf_4"/>
    <property type="match status" value="1"/>
</dbReference>
<keyword evidence="1" id="KW-0328">Glycosyltransferase</keyword>
<dbReference type="Pfam" id="PF00534">
    <property type="entry name" value="Glycos_transf_1"/>
    <property type="match status" value="1"/>
</dbReference>
<accession>A0A8J3QH40</accession>
<dbReference type="Gene3D" id="3.40.50.2000">
    <property type="entry name" value="Glycogen Phosphorylase B"/>
    <property type="match status" value="2"/>
</dbReference>
<evidence type="ECO:0008006" key="8">
    <source>
        <dbReference type="Google" id="ProtNLM"/>
    </source>
</evidence>
<organism evidence="6 7">
    <name type="scientific">Rhizocola hellebori</name>
    <dbReference type="NCBI Taxonomy" id="1392758"/>
    <lineage>
        <taxon>Bacteria</taxon>
        <taxon>Bacillati</taxon>
        <taxon>Actinomycetota</taxon>
        <taxon>Actinomycetes</taxon>
        <taxon>Micromonosporales</taxon>
        <taxon>Micromonosporaceae</taxon>
        <taxon>Rhizocola</taxon>
    </lineage>
</organism>
<keyword evidence="2" id="KW-0808">Transferase</keyword>
<dbReference type="Proteomes" id="UP000612899">
    <property type="component" value="Unassembled WGS sequence"/>
</dbReference>
<evidence type="ECO:0000256" key="3">
    <source>
        <dbReference type="SAM" id="MobiDB-lite"/>
    </source>
</evidence>
<proteinExistence type="predicted"/>
<keyword evidence="7" id="KW-1185">Reference proteome</keyword>
<evidence type="ECO:0000256" key="2">
    <source>
        <dbReference type="ARBA" id="ARBA00022679"/>
    </source>
</evidence>
<dbReference type="AlphaFoldDB" id="A0A8J3QH40"/>
<gene>
    <name evidence="6" type="ORF">Rhe02_90760</name>
</gene>
<dbReference type="SUPFAM" id="SSF53756">
    <property type="entry name" value="UDP-Glycosyltransferase/glycogen phosphorylase"/>
    <property type="match status" value="1"/>
</dbReference>
<protein>
    <recommendedName>
        <fullName evidence="8">D-inositol 3-phosphate glycosyltransferase</fullName>
    </recommendedName>
</protein>
<evidence type="ECO:0000313" key="6">
    <source>
        <dbReference type="EMBL" id="GIH11009.1"/>
    </source>
</evidence>
<evidence type="ECO:0000313" key="7">
    <source>
        <dbReference type="Proteomes" id="UP000612899"/>
    </source>
</evidence>
<evidence type="ECO:0000256" key="1">
    <source>
        <dbReference type="ARBA" id="ARBA00022676"/>
    </source>
</evidence>
<dbReference type="InterPro" id="IPR028098">
    <property type="entry name" value="Glyco_trans_4-like_N"/>
</dbReference>
<evidence type="ECO:0000259" key="4">
    <source>
        <dbReference type="Pfam" id="PF00534"/>
    </source>
</evidence>
<feature type="domain" description="Glycosyl transferase family 1" evidence="4">
    <location>
        <begin position="238"/>
        <end position="387"/>
    </location>
</feature>
<name>A0A8J3QH40_9ACTN</name>
<feature type="domain" description="Glycosyltransferase subfamily 4-like N-terminal" evidence="5">
    <location>
        <begin position="76"/>
        <end position="230"/>
    </location>
</feature>